<dbReference type="Pfam" id="PF00512">
    <property type="entry name" value="HisKA"/>
    <property type="match status" value="1"/>
</dbReference>
<evidence type="ECO:0000256" key="1">
    <source>
        <dbReference type="ARBA" id="ARBA00000085"/>
    </source>
</evidence>
<keyword evidence="4" id="KW-0472">Membrane</keyword>
<dbReference type="CDD" id="cd00082">
    <property type="entry name" value="HisKA"/>
    <property type="match status" value="1"/>
</dbReference>
<dbReference type="Gene3D" id="1.10.287.130">
    <property type="match status" value="1"/>
</dbReference>
<dbReference type="InterPro" id="IPR003661">
    <property type="entry name" value="HisK_dim/P_dom"/>
</dbReference>
<dbReference type="SUPFAM" id="SSF47384">
    <property type="entry name" value="Homodimeric domain of signal transducing histidine kinase"/>
    <property type="match status" value="1"/>
</dbReference>
<dbReference type="SUPFAM" id="SSF55874">
    <property type="entry name" value="ATPase domain of HSP90 chaperone/DNA topoisomerase II/histidine kinase"/>
    <property type="match status" value="1"/>
</dbReference>
<dbReference type="InterPro" id="IPR004358">
    <property type="entry name" value="Sig_transdc_His_kin-like_C"/>
</dbReference>
<accession>A0A5C6E4V5</accession>
<feature type="transmembrane region" description="Helical" evidence="4">
    <location>
        <begin position="7"/>
        <end position="27"/>
    </location>
</feature>
<keyword evidence="3" id="KW-0597">Phosphoprotein</keyword>
<evidence type="ECO:0000256" key="4">
    <source>
        <dbReference type="SAM" id="Phobius"/>
    </source>
</evidence>
<keyword evidence="4" id="KW-1133">Transmembrane helix</keyword>
<dbReference type="RefSeq" id="WP_146598802.1">
    <property type="nucleotide sequence ID" value="NZ_SJPY01000002.1"/>
</dbReference>
<dbReference type="GO" id="GO:0000155">
    <property type="term" value="F:phosphorelay sensor kinase activity"/>
    <property type="evidence" value="ECO:0007669"/>
    <property type="project" value="InterPro"/>
</dbReference>
<dbReference type="PROSITE" id="PS50109">
    <property type="entry name" value="HIS_KIN"/>
    <property type="match status" value="1"/>
</dbReference>
<evidence type="ECO:0000256" key="2">
    <source>
        <dbReference type="ARBA" id="ARBA00012438"/>
    </source>
</evidence>
<dbReference type="InterPro" id="IPR036890">
    <property type="entry name" value="HATPase_C_sf"/>
</dbReference>
<evidence type="ECO:0000313" key="7">
    <source>
        <dbReference type="Proteomes" id="UP000315471"/>
    </source>
</evidence>
<protein>
    <recommendedName>
        <fullName evidence="2">histidine kinase</fullName>
        <ecNumber evidence="2">2.7.13.3</ecNumber>
    </recommendedName>
</protein>
<comment type="caution">
    <text evidence="6">The sequence shown here is derived from an EMBL/GenBank/DDBJ whole genome shotgun (WGS) entry which is preliminary data.</text>
</comment>
<organism evidence="6 7">
    <name type="scientific">Novipirellula aureliae</name>
    <dbReference type="NCBI Taxonomy" id="2527966"/>
    <lineage>
        <taxon>Bacteria</taxon>
        <taxon>Pseudomonadati</taxon>
        <taxon>Planctomycetota</taxon>
        <taxon>Planctomycetia</taxon>
        <taxon>Pirellulales</taxon>
        <taxon>Pirellulaceae</taxon>
        <taxon>Novipirellula</taxon>
    </lineage>
</organism>
<gene>
    <name evidence="6" type="primary">phoR_1</name>
    <name evidence="6" type="ORF">Q31b_12440</name>
</gene>
<dbReference type="Pfam" id="PF02518">
    <property type="entry name" value="HATPase_c"/>
    <property type="match status" value="1"/>
</dbReference>
<feature type="domain" description="Histidine kinase" evidence="5">
    <location>
        <begin position="357"/>
        <end position="576"/>
    </location>
</feature>
<keyword evidence="7" id="KW-1185">Reference proteome</keyword>
<dbReference type="CDD" id="cd00075">
    <property type="entry name" value="HATPase"/>
    <property type="match status" value="1"/>
</dbReference>
<evidence type="ECO:0000256" key="3">
    <source>
        <dbReference type="ARBA" id="ARBA00022553"/>
    </source>
</evidence>
<dbReference type="PANTHER" id="PTHR43547">
    <property type="entry name" value="TWO-COMPONENT HISTIDINE KINASE"/>
    <property type="match status" value="1"/>
</dbReference>
<dbReference type="InterPro" id="IPR003594">
    <property type="entry name" value="HATPase_dom"/>
</dbReference>
<name>A0A5C6E4V5_9BACT</name>
<dbReference type="Gene3D" id="3.30.565.10">
    <property type="entry name" value="Histidine kinase-like ATPase, C-terminal domain"/>
    <property type="match status" value="1"/>
</dbReference>
<dbReference type="SMART" id="SM00387">
    <property type="entry name" value="HATPase_c"/>
    <property type="match status" value="1"/>
</dbReference>
<dbReference type="SMART" id="SM00388">
    <property type="entry name" value="HisKA"/>
    <property type="match status" value="1"/>
</dbReference>
<dbReference type="PANTHER" id="PTHR43547:SF2">
    <property type="entry name" value="HYBRID SIGNAL TRANSDUCTION HISTIDINE KINASE C"/>
    <property type="match status" value="1"/>
</dbReference>
<dbReference type="InterPro" id="IPR036097">
    <property type="entry name" value="HisK_dim/P_sf"/>
</dbReference>
<evidence type="ECO:0000313" key="6">
    <source>
        <dbReference type="EMBL" id="TWU43715.1"/>
    </source>
</evidence>
<sequence>MKKPWQIWTLFCVCLLAIVIAMSWLSLKTIRLDGLRESDRAETEMARREAELQERISSALYRMDLKMLPLVIHEAARPPYFYRFPSEIHSPSANLVLLRFQIDAQNNISSPDSMRQQTLSQIQLADQAFDYQTLLRQSTEMDHAEPNNSLATSAPPLNYDNKIDAQLSRGTKRVNEDYSQRRLSTLELTQQSLLNNSLSYGLQMTENNTPLPTKSNALQAVPMQPTWMNGKLIFVRRVDDENGMVFQCCWLNWQEIEHELQNEVAELLPNVQFEAITPNTQLKIGTALTTIPVQLVIDRPAMLARLAMDLPATARSSAFSISLLAAWCCLGLAALASALLLRGVLRLSERRAAFVSAVTHELRTPLTTFRMYSEMLADGMVPPEKSKQYANTLKVQADRLSHLVENVLLFAKLERSSARIHSETVTVEGLISRFSCRLMERADDSQMRLVIEVPPSVAIVPLSTQPAVIEQILFNLVDNACKYAQSSADNRIILSVGPAANRIQFRVQDFGPGITSVDRKRLYEPFHQSRTAKANAVAGVGLGLALCDRMAKSIAGRLFDKDCSTGAVFILELPSG</sequence>
<comment type="catalytic activity">
    <reaction evidence="1">
        <text>ATP + protein L-histidine = ADP + protein N-phospho-L-histidine.</text>
        <dbReference type="EC" id="2.7.13.3"/>
    </reaction>
</comment>
<proteinExistence type="predicted"/>
<dbReference type="Proteomes" id="UP000315471">
    <property type="component" value="Unassembled WGS sequence"/>
</dbReference>
<dbReference type="OrthoDB" id="9813151at2"/>
<evidence type="ECO:0000259" key="5">
    <source>
        <dbReference type="PROSITE" id="PS50109"/>
    </source>
</evidence>
<keyword evidence="6" id="KW-0808">Transferase</keyword>
<dbReference type="EMBL" id="SJPY01000002">
    <property type="protein sequence ID" value="TWU43715.1"/>
    <property type="molecule type" value="Genomic_DNA"/>
</dbReference>
<dbReference type="AlphaFoldDB" id="A0A5C6E4V5"/>
<keyword evidence="4" id="KW-0812">Transmembrane</keyword>
<reference evidence="6 7" key="1">
    <citation type="submission" date="2019-02" db="EMBL/GenBank/DDBJ databases">
        <title>Deep-cultivation of Planctomycetes and their phenomic and genomic characterization uncovers novel biology.</title>
        <authorList>
            <person name="Wiegand S."/>
            <person name="Jogler M."/>
            <person name="Boedeker C."/>
            <person name="Pinto D."/>
            <person name="Vollmers J."/>
            <person name="Rivas-Marin E."/>
            <person name="Kohn T."/>
            <person name="Peeters S.H."/>
            <person name="Heuer A."/>
            <person name="Rast P."/>
            <person name="Oberbeckmann S."/>
            <person name="Bunk B."/>
            <person name="Jeske O."/>
            <person name="Meyerdierks A."/>
            <person name="Storesund J.E."/>
            <person name="Kallscheuer N."/>
            <person name="Luecker S."/>
            <person name="Lage O.M."/>
            <person name="Pohl T."/>
            <person name="Merkel B.J."/>
            <person name="Hornburger P."/>
            <person name="Mueller R.-W."/>
            <person name="Bruemmer F."/>
            <person name="Labrenz M."/>
            <person name="Spormann A.M."/>
            <person name="Op Den Camp H."/>
            <person name="Overmann J."/>
            <person name="Amann R."/>
            <person name="Jetten M.S.M."/>
            <person name="Mascher T."/>
            <person name="Medema M.H."/>
            <person name="Devos D.P."/>
            <person name="Kaster A.-K."/>
            <person name="Ovreas L."/>
            <person name="Rohde M."/>
            <person name="Galperin M.Y."/>
            <person name="Jogler C."/>
        </authorList>
    </citation>
    <scope>NUCLEOTIDE SEQUENCE [LARGE SCALE GENOMIC DNA]</scope>
    <source>
        <strain evidence="6 7">Q31b</strain>
    </source>
</reference>
<dbReference type="InterPro" id="IPR005467">
    <property type="entry name" value="His_kinase_dom"/>
</dbReference>
<feature type="transmembrane region" description="Helical" evidence="4">
    <location>
        <begin position="318"/>
        <end position="341"/>
    </location>
</feature>
<dbReference type="PRINTS" id="PR00344">
    <property type="entry name" value="BCTRLSENSOR"/>
</dbReference>
<dbReference type="EC" id="2.7.13.3" evidence="2"/>